<evidence type="ECO:0000313" key="8">
    <source>
        <dbReference type="Proteomes" id="UP001589691"/>
    </source>
</evidence>
<name>A0ABV5WXB0_9LACO</name>
<evidence type="ECO:0000259" key="6">
    <source>
        <dbReference type="Pfam" id="PF07687"/>
    </source>
</evidence>
<keyword evidence="8" id="KW-1185">Reference proteome</keyword>
<evidence type="ECO:0000256" key="2">
    <source>
        <dbReference type="ARBA" id="ARBA00022801"/>
    </source>
</evidence>
<comment type="function">
    <text evidence="5">Catalyzes the conversion of N-acetyl-diaminopimelate to diaminopimelate and acetate.</text>
</comment>
<dbReference type="Pfam" id="PF07687">
    <property type="entry name" value="M20_dimer"/>
    <property type="match status" value="1"/>
</dbReference>
<evidence type="ECO:0000256" key="3">
    <source>
        <dbReference type="ARBA" id="ARBA00022915"/>
    </source>
</evidence>
<evidence type="ECO:0000313" key="7">
    <source>
        <dbReference type="EMBL" id="MFB9770141.1"/>
    </source>
</evidence>
<dbReference type="InterPro" id="IPR036264">
    <property type="entry name" value="Bact_exopeptidase_dim_dom"/>
</dbReference>
<evidence type="ECO:0000256" key="1">
    <source>
        <dbReference type="ARBA" id="ARBA00022605"/>
    </source>
</evidence>
<dbReference type="PANTHER" id="PTHR11014:SF98">
    <property type="entry name" value="N-ACETYLDIAMINOPIMELATE DEACETYLASE"/>
    <property type="match status" value="1"/>
</dbReference>
<dbReference type="InterPro" id="IPR002933">
    <property type="entry name" value="Peptidase_M20"/>
</dbReference>
<dbReference type="RefSeq" id="WP_137642083.1">
    <property type="nucleotide sequence ID" value="NZ_BJEA01000004.1"/>
</dbReference>
<dbReference type="CDD" id="cd05670">
    <property type="entry name" value="M20_Acy1_YkuR-like"/>
    <property type="match status" value="1"/>
</dbReference>
<keyword evidence="2 5" id="KW-0378">Hydrolase</keyword>
<comment type="similarity">
    <text evidence="5">Belongs to the peptidase M20A family. N-acetyldiaminopimelate deacetylase subfamily.</text>
</comment>
<dbReference type="HAMAP" id="MF_01692">
    <property type="entry name" value="DapEL"/>
    <property type="match status" value="1"/>
</dbReference>
<dbReference type="SUPFAM" id="SSF55031">
    <property type="entry name" value="Bacterial exopeptidase dimerisation domain"/>
    <property type="match status" value="1"/>
</dbReference>
<feature type="active site" evidence="5">
    <location>
        <position position="74"/>
    </location>
</feature>
<sequence>MALREAELIPIYQHLHQIPELGLEEHETQAYLLKLIAAMPQDWLTVKRVASVPTAILVKVSGQQHDYRIGYRTDIDGLPVTEQTGLPFASKHPGKMHACGHDIHMSVALGILSYFAENQPTTDMIFIFQPAEENASGGMRLFQSGALDGDWRPDEIFAFHDNPNLPTGAIGCRMGTLFAGTCEIHAHLTGKSGHAAYPHQAHDMVVAGSALVQQLQTIVARNVDPIQSGVVTLGHFTAGTIGNVIAGEAQIDGTIRALTQDMNLLIQRRVRTITEGIALAYDCDIDLKLNQGGYYPVENNDAITADFIDYMQRADGVNFIETQPAMTGEDFGYLIHQIPGTMFWLGVDSPYSLHSEKMVPHTDAIMRGVDAMTGFLTHRNALRQA</sequence>
<dbReference type="PIRSF" id="PIRSF005962">
    <property type="entry name" value="Pept_M20D_amidohydro"/>
    <property type="match status" value="1"/>
</dbReference>
<dbReference type="Proteomes" id="UP001589691">
    <property type="component" value="Unassembled WGS sequence"/>
</dbReference>
<keyword evidence="1 5" id="KW-0028">Amino-acid biosynthesis</keyword>
<keyword evidence="3 5" id="KW-0220">Diaminopimelate biosynthesis</keyword>
<dbReference type="PANTHER" id="PTHR11014">
    <property type="entry name" value="PEPTIDASE M20 FAMILY MEMBER"/>
    <property type="match status" value="1"/>
</dbReference>
<dbReference type="EC" id="3.5.1.47" evidence="5"/>
<dbReference type="InterPro" id="IPR011650">
    <property type="entry name" value="Peptidase_M20_dimer"/>
</dbReference>
<proteinExistence type="inferred from homology"/>
<organism evidence="7 8">
    <name type="scientific">Lactiplantibacillus modestisalitolerans</name>
    <dbReference type="NCBI Taxonomy" id="1457219"/>
    <lineage>
        <taxon>Bacteria</taxon>
        <taxon>Bacillati</taxon>
        <taxon>Bacillota</taxon>
        <taxon>Bacilli</taxon>
        <taxon>Lactobacillales</taxon>
        <taxon>Lactobacillaceae</taxon>
        <taxon>Lactiplantibacillus</taxon>
    </lineage>
</organism>
<protein>
    <recommendedName>
        <fullName evidence="5">N-acetyldiaminopimelate deacetylase</fullName>
        <ecNumber evidence="5">3.5.1.47</ecNumber>
    </recommendedName>
</protein>
<accession>A0ABV5WXB0</accession>
<comment type="pathway">
    <text evidence="5">Amino-acid biosynthesis; L-lysine biosynthesis via DAP pathway; LL-2,6-diaminopimelate from (S)-tetrahydrodipicolinate (acetylase route): step 3/3.</text>
</comment>
<dbReference type="NCBIfam" id="TIGR01891">
    <property type="entry name" value="amidohydrolases"/>
    <property type="match status" value="1"/>
</dbReference>
<dbReference type="Gene3D" id="3.40.630.10">
    <property type="entry name" value="Zn peptidases"/>
    <property type="match status" value="1"/>
</dbReference>
<dbReference type="EMBL" id="JBHLZY010000025">
    <property type="protein sequence ID" value="MFB9770141.1"/>
    <property type="molecule type" value="Genomic_DNA"/>
</dbReference>
<gene>
    <name evidence="7" type="ORF">ACFFLI_09735</name>
</gene>
<dbReference type="InterPro" id="IPR023905">
    <property type="entry name" value="AcetylDAP_deacetylase"/>
</dbReference>
<reference evidence="7 8" key="1">
    <citation type="submission" date="2024-09" db="EMBL/GenBank/DDBJ databases">
        <authorList>
            <person name="Sun Q."/>
            <person name="Mori K."/>
        </authorList>
    </citation>
    <scope>NUCLEOTIDE SEQUENCE [LARGE SCALE GENOMIC DNA]</scope>
    <source>
        <strain evidence="7 8">TBRC 4576</strain>
    </source>
</reference>
<comment type="catalytic activity">
    <reaction evidence="5">
        <text>N-acetyl-(2S,6S)-2,6-diaminopimelate + H2O = (2S,6S)-2,6-diaminopimelate + acetate</text>
        <dbReference type="Rhea" id="RHEA:20405"/>
        <dbReference type="ChEBI" id="CHEBI:15377"/>
        <dbReference type="ChEBI" id="CHEBI:30089"/>
        <dbReference type="ChEBI" id="CHEBI:57609"/>
        <dbReference type="ChEBI" id="CHEBI:58767"/>
        <dbReference type="EC" id="3.5.1.47"/>
    </reaction>
</comment>
<dbReference type="InterPro" id="IPR017439">
    <property type="entry name" value="Amidohydrolase"/>
</dbReference>
<keyword evidence="4 5" id="KW-0457">Lysine biosynthesis</keyword>
<feature type="active site" description="Proton acceptor" evidence="5">
    <location>
        <position position="133"/>
    </location>
</feature>
<dbReference type="Gene3D" id="3.30.70.360">
    <property type="match status" value="1"/>
</dbReference>
<dbReference type="SUPFAM" id="SSF53187">
    <property type="entry name" value="Zn-dependent exopeptidases"/>
    <property type="match status" value="1"/>
</dbReference>
<feature type="domain" description="Peptidase M20 dimerisation" evidence="6">
    <location>
        <begin position="180"/>
        <end position="269"/>
    </location>
</feature>
<dbReference type="Pfam" id="PF01546">
    <property type="entry name" value="Peptidase_M20"/>
    <property type="match status" value="1"/>
</dbReference>
<evidence type="ECO:0000256" key="5">
    <source>
        <dbReference type="HAMAP-Rule" id="MF_01692"/>
    </source>
</evidence>
<comment type="caution">
    <text evidence="7">The sequence shown here is derived from an EMBL/GenBank/DDBJ whole genome shotgun (WGS) entry which is preliminary data.</text>
</comment>
<evidence type="ECO:0000256" key="4">
    <source>
        <dbReference type="ARBA" id="ARBA00023154"/>
    </source>
</evidence>